<dbReference type="Proteomes" id="UP000244855">
    <property type="component" value="Unassembled WGS sequence"/>
</dbReference>
<keyword evidence="4" id="KW-0808">Transferase</keyword>
<dbReference type="GO" id="GO:0044550">
    <property type="term" value="P:secondary metabolite biosynthetic process"/>
    <property type="evidence" value="ECO:0007669"/>
    <property type="project" value="TreeGrafter"/>
</dbReference>
<evidence type="ECO:0000313" key="4">
    <source>
        <dbReference type="EMBL" id="PVH90759.1"/>
    </source>
</evidence>
<dbReference type="OrthoDB" id="3791627at2759"/>
<evidence type="ECO:0000256" key="1">
    <source>
        <dbReference type="ARBA" id="ARBA00022598"/>
    </source>
</evidence>
<dbReference type="PANTHER" id="PTHR45527">
    <property type="entry name" value="NONRIBOSOMAL PEPTIDE SYNTHETASE"/>
    <property type="match status" value="1"/>
</dbReference>
<dbReference type="GO" id="GO:0031177">
    <property type="term" value="F:phosphopantetheine binding"/>
    <property type="evidence" value="ECO:0007669"/>
    <property type="project" value="TreeGrafter"/>
</dbReference>
<dbReference type="CDD" id="cd19542">
    <property type="entry name" value="CT_NRPS-like"/>
    <property type="match status" value="1"/>
</dbReference>
<evidence type="ECO:0000259" key="3">
    <source>
        <dbReference type="Pfam" id="PF00668"/>
    </source>
</evidence>
<dbReference type="GO" id="GO:0005737">
    <property type="term" value="C:cytoplasm"/>
    <property type="evidence" value="ECO:0007669"/>
    <property type="project" value="TreeGrafter"/>
</dbReference>
<accession>A0A2V1CZJ4</accession>
<dbReference type="GO" id="GO:0016874">
    <property type="term" value="F:ligase activity"/>
    <property type="evidence" value="ECO:0007669"/>
    <property type="project" value="UniProtKB-KW"/>
</dbReference>
<protein>
    <submittedName>
        <fullName evidence="4">CoA-dependent acyltransferase</fullName>
    </submittedName>
</protein>
<organism evidence="4 5">
    <name type="scientific">Periconia macrospinosa</name>
    <dbReference type="NCBI Taxonomy" id="97972"/>
    <lineage>
        <taxon>Eukaryota</taxon>
        <taxon>Fungi</taxon>
        <taxon>Dikarya</taxon>
        <taxon>Ascomycota</taxon>
        <taxon>Pezizomycotina</taxon>
        <taxon>Dothideomycetes</taxon>
        <taxon>Pleosporomycetidae</taxon>
        <taxon>Pleosporales</taxon>
        <taxon>Massarineae</taxon>
        <taxon>Periconiaceae</taxon>
        <taxon>Periconia</taxon>
    </lineage>
</organism>
<dbReference type="Gene3D" id="3.30.559.30">
    <property type="entry name" value="Nonribosomal peptide synthetase, condensation domain"/>
    <property type="match status" value="1"/>
</dbReference>
<keyword evidence="1" id="KW-0436">Ligase</keyword>
<feature type="domain" description="Condensation" evidence="3">
    <location>
        <begin position="5"/>
        <end position="371"/>
    </location>
</feature>
<dbReference type="AlphaFoldDB" id="A0A2V1CZJ4"/>
<gene>
    <name evidence="4" type="ORF">DM02DRAFT_478872</name>
</gene>
<sequence>LGHDLDTLQLEKSCVLTTKKFPVLRACFPEISGRFWQVILHQLEKPFSVVEVDDLTQSFHNFCLRDASDFSPTQPPLAFVLLRHKSQGNRLVLRISHAQYDGFSLPIIVGTLLAYYHDKAPLNAPDFSLFLSYAAQHRSASIAYWKKLLQGSSPVTIQDISKKLLLQGCVQDSPPEGFLAEAETTMPRLSGNITSATLVSTAWAVLLARLIGRDDITYGHLIAGRNSALRGIEHIVGPCINIVPVRVKIPAVVKPTDLLRSVQEQFLAVGEADSLGFADIIKHCTDWRTTSRFDINIQHQNIDEHPEFTFQGTKNRLQFFQYPNILPMSQIHLMCYPEHGRLRINLTTDTSIMCKETANSLLASLMKIIRQL</sequence>
<dbReference type="STRING" id="97972.A0A2V1CZJ4"/>
<dbReference type="InterPro" id="IPR023213">
    <property type="entry name" value="CAT-like_dom_sf"/>
</dbReference>
<proteinExistence type="inferred from homology"/>
<dbReference type="EMBL" id="KZ806114">
    <property type="protein sequence ID" value="PVH90759.1"/>
    <property type="molecule type" value="Genomic_DNA"/>
</dbReference>
<dbReference type="Gene3D" id="3.30.559.10">
    <property type="entry name" value="Chloramphenicol acetyltransferase-like domain"/>
    <property type="match status" value="1"/>
</dbReference>
<dbReference type="GO" id="GO:0043041">
    <property type="term" value="P:amino acid activation for nonribosomal peptide biosynthetic process"/>
    <property type="evidence" value="ECO:0007669"/>
    <property type="project" value="TreeGrafter"/>
</dbReference>
<keyword evidence="4" id="KW-0012">Acyltransferase</keyword>
<dbReference type="PANTHER" id="PTHR45527:SF3">
    <property type="entry name" value="SIDEROPHORE SYNTHETASE (EUROFUNG)"/>
    <property type="match status" value="1"/>
</dbReference>
<evidence type="ECO:0000256" key="2">
    <source>
        <dbReference type="ARBA" id="ARBA00029454"/>
    </source>
</evidence>
<dbReference type="InterPro" id="IPR001242">
    <property type="entry name" value="Condensation_dom"/>
</dbReference>
<comment type="similarity">
    <text evidence="2">Belongs to the NRP synthetase family.</text>
</comment>
<reference evidence="4 5" key="1">
    <citation type="journal article" date="2018" name="Sci. Rep.">
        <title>Comparative genomics provides insights into the lifestyle and reveals functional heterogeneity of dark septate endophytic fungi.</title>
        <authorList>
            <person name="Knapp D.G."/>
            <person name="Nemeth J.B."/>
            <person name="Barry K."/>
            <person name="Hainaut M."/>
            <person name="Henrissat B."/>
            <person name="Johnson J."/>
            <person name="Kuo A."/>
            <person name="Lim J.H.P."/>
            <person name="Lipzen A."/>
            <person name="Nolan M."/>
            <person name="Ohm R.A."/>
            <person name="Tamas L."/>
            <person name="Grigoriev I.V."/>
            <person name="Spatafora J.W."/>
            <person name="Nagy L.G."/>
            <person name="Kovacs G.M."/>
        </authorList>
    </citation>
    <scope>NUCLEOTIDE SEQUENCE [LARGE SCALE GENOMIC DNA]</scope>
    <source>
        <strain evidence="4 5">DSE2036</strain>
    </source>
</reference>
<name>A0A2V1CZJ4_9PLEO</name>
<dbReference type="SUPFAM" id="SSF52777">
    <property type="entry name" value="CoA-dependent acyltransferases"/>
    <property type="match status" value="2"/>
</dbReference>
<dbReference type="Pfam" id="PF00668">
    <property type="entry name" value="Condensation"/>
    <property type="match status" value="1"/>
</dbReference>
<evidence type="ECO:0000313" key="5">
    <source>
        <dbReference type="Proteomes" id="UP000244855"/>
    </source>
</evidence>
<dbReference type="GO" id="GO:0016746">
    <property type="term" value="F:acyltransferase activity"/>
    <property type="evidence" value="ECO:0007669"/>
    <property type="project" value="UniProtKB-KW"/>
</dbReference>
<feature type="non-terminal residue" evidence="4">
    <location>
        <position position="1"/>
    </location>
</feature>
<keyword evidence="5" id="KW-1185">Reference proteome</keyword>
<feature type="non-terminal residue" evidence="4">
    <location>
        <position position="372"/>
    </location>
</feature>